<feature type="transmembrane region" description="Helical" evidence="7">
    <location>
        <begin position="20"/>
        <end position="39"/>
    </location>
</feature>
<evidence type="ECO:0000256" key="7">
    <source>
        <dbReference type="SAM" id="Phobius"/>
    </source>
</evidence>
<dbReference type="InterPro" id="IPR002528">
    <property type="entry name" value="MATE_fam"/>
</dbReference>
<evidence type="ECO:0000256" key="4">
    <source>
        <dbReference type="ARBA" id="ARBA00022692"/>
    </source>
</evidence>
<feature type="transmembrane region" description="Helical" evidence="7">
    <location>
        <begin position="323"/>
        <end position="343"/>
    </location>
</feature>
<protein>
    <submittedName>
        <fullName evidence="8">Putative efflux protein, MATE family</fullName>
    </submittedName>
</protein>
<dbReference type="GO" id="GO:0005886">
    <property type="term" value="C:plasma membrane"/>
    <property type="evidence" value="ECO:0007669"/>
    <property type="project" value="UniProtKB-SubCell"/>
</dbReference>
<keyword evidence="5 7" id="KW-1133">Transmembrane helix</keyword>
<dbReference type="InterPro" id="IPR048279">
    <property type="entry name" value="MdtK-like"/>
</dbReference>
<dbReference type="Proteomes" id="UP000199259">
    <property type="component" value="Unassembled WGS sequence"/>
</dbReference>
<keyword evidence="4 7" id="KW-0812">Transmembrane</keyword>
<feature type="transmembrane region" description="Helical" evidence="7">
    <location>
        <begin position="259"/>
        <end position="280"/>
    </location>
</feature>
<dbReference type="PIRSF" id="PIRSF006603">
    <property type="entry name" value="DinF"/>
    <property type="match status" value="1"/>
</dbReference>
<name>A0A7Z7FBT1_9EURY</name>
<accession>A0A7Z7FBT1</accession>
<dbReference type="AlphaFoldDB" id="A0A7Z7FBT1"/>
<keyword evidence="2" id="KW-0813">Transport</keyword>
<dbReference type="PANTHER" id="PTHR43549:SF2">
    <property type="entry name" value="MULTIDRUG RESISTANCE PROTEIN NORM-RELATED"/>
    <property type="match status" value="1"/>
</dbReference>
<proteinExistence type="predicted"/>
<keyword evidence="6 7" id="KW-0472">Membrane</keyword>
<feature type="transmembrane region" description="Helical" evidence="7">
    <location>
        <begin position="92"/>
        <end position="117"/>
    </location>
</feature>
<evidence type="ECO:0000256" key="6">
    <source>
        <dbReference type="ARBA" id="ARBA00023136"/>
    </source>
</evidence>
<dbReference type="GO" id="GO:0015297">
    <property type="term" value="F:antiporter activity"/>
    <property type="evidence" value="ECO:0007669"/>
    <property type="project" value="InterPro"/>
</dbReference>
<evidence type="ECO:0000256" key="3">
    <source>
        <dbReference type="ARBA" id="ARBA00022475"/>
    </source>
</evidence>
<evidence type="ECO:0000256" key="1">
    <source>
        <dbReference type="ARBA" id="ARBA00004651"/>
    </source>
</evidence>
<dbReference type="OrthoDB" id="214119at2157"/>
<dbReference type="NCBIfam" id="TIGR00797">
    <property type="entry name" value="matE"/>
    <property type="match status" value="1"/>
</dbReference>
<comment type="caution">
    <text evidence="8">The sequence shown here is derived from an EMBL/GenBank/DDBJ whole genome shotgun (WGS) entry which is preliminary data.</text>
</comment>
<feature type="transmembrane region" description="Helical" evidence="7">
    <location>
        <begin position="286"/>
        <end position="311"/>
    </location>
</feature>
<feature type="transmembrane region" description="Helical" evidence="7">
    <location>
        <begin position="167"/>
        <end position="190"/>
    </location>
</feature>
<keyword evidence="9" id="KW-1185">Reference proteome</keyword>
<feature type="transmembrane region" description="Helical" evidence="7">
    <location>
        <begin position="392"/>
        <end position="412"/>
    </location>
</feature>
<keyword evidence="3" id="KW-1003">Cell membrane</keyword>
<evidence type="ECO:0000256" key="5">
    <source>
        <dbReference type="ARBA" id="ARBA00022989"/>
    </source>
</evidence>
<dbReference type="PANTHER" id="PTHR43549">
    <property type="entry name" value="MULTIDRUG RESISTANCE PROTEIN YPNP-RELATED"/>
    <property type="match status" value="1"/>
</dbReference>
<feature type="transmembrane region" description="Helical" evidence="7">
    <location>
        <begin position="363"/>
        <end position="385"/>
    </location>
</feature>
<evidence type="ECO:0000313" key="8">
    <source>
        <dbReference type="EMBL" id="SDF32786.1"/>
    </source>
</evidence>
<feature type="transmembrane region" description="Helical" evidence="7">
    <location>
        <begin position="424"/>
        <end position="444"/>
    </location>
</feature>
<dbReference type="Pfam" id="PF01554">
    <property type="entry name" value="MatE"/>
    <property type="match status" value="2"/>
</dbReference>
<feature type="transmembrane region" description="Helical" evidence="7">
    <location>
        <begin position="51"/>
        <end position="80"/>
    </location>
</feature>
<sequence length="474" mass="51067">MDDIKSSGDLTEGPIFKSLITLAVPIIFANILQSAYQLIDTFWVGRLGQEAVAAVSISFPVIFLLISFGGGLAIAGTILVSQYEGKGDKRNVNYVSAQTMLMLLVISVFLTIIGYYASPGLMRLMGAEPDVFLGAVSYLRISFLGLIFMFAYFVFQSLMRGVGDVKTPMYLVFVTVLLNLVFDPLFIFGYGPIPGYGVSGAALATVGTQGIAAVVGIYILFSGKYGIKLSLKDMKPDINLINRMIRLGFPASIEQSTRALGLTVLTLLVASFGTVIVAAYGIGSRILSFVIIPALGLSMATSTLVGQNIGAGKVNRAEEVAKVSGWIGFISLTLVGIIIYFLAEPLSAFFIPGETEAISSSALFIKIMALSFGFMGIQQVLTGAFRGAGDTLIAMILAIVSLWVLQFPLAYVLSQDTVLAEQGIWWAFPVTNIIGAFISIAYFMKGNWKDHRVTEDVRISEQIKEESIVEEGIM</sequence>
<feature type="transmembrane region" description="Helical" evidence="7">
    <location>
        <begin position="137"/>
        <end position="155"/>
    </location>
</feature>
<evidence type="ECO:0000256" key="2">
    <source>
        <dbReference type="ARBA" id="ARBA00022448"/>
    </source>
</evidence>
<evidence type="ECO:0000313" key="9">
    <source>
        <dbReference type="Proteomes" id="UP000199259"/>
    </source>
</evidence>
<feature type="transmembrane region" description="Helical" evidence="7">
    <location>
        <begin position="196"/>
        <end position="221"/>
    </location>
</feature>
<gene>
    <name evidence="8" type="ORF">SAMN04488589_0362</name>
</gene>
<dbReference type="InterPro" id="IPR052031">
    <property type="entry name" value="Membrane_Transporter-Flippase"/>
</dbReference>
<comment type="subcellular location">
    <subcellularLocation>
        <location evidence="1">Cell membrane</location>
        <topology evidence="1">Multi-pass membrane protein</topology>
    </subcellularLocation>
</comment>
<dbReference type="EMBL" id="FNCA01000001">
    <property type="protein sequence ID" value="SDF32786.1"/>
    <property type="molecule type" value="Genomic_DNA"/>
</dbReference>
<organism evidence="8 9">
    <name type="scientific">Methanolobus vulcani</name>
    <dbReference type="NCBI Taxonomy" id="38026"/>
    <lineage>
        <taxon>Archaea</taxon>
        <taxon>Methanobacteriati</taxon>
        <taxon>Methanobacteriota</taxon>
        <taxon>Stenosarchaea group</taxon>
        <taxon>Methanomicrobia</taxon>
        <taxon>Methanosarcinales</taxon>
        <taxon>Methanosarcinaceae</taxon>
        <taxon>Methanolobus</taxon>
    </lineage>
</organism>
<dbReference type="GO" id="GO:0042910">
    <property type="term" value="F:xenobiotic transmembrane transporter activity"/>
    <property type="evidence" value="ECO:0007669"/>
    <property type="project" value="InterPro"/>
</dbReference>
<reference evidence="8 9" key="1">
    <citation type="submission" date="2016-10" db="EMBL/GenBank/DDBJ databases">
        <authorList>
            <person name="Varghese N."/>
            <person name="Submissions S."/>
        </authorList>
    </citation>
    <scope>NUCLEOTIDE SEQUENCE [LARGE SCALE GENOMIC DNA]</scope>
    <source>
        <strain evidence="8 9">PL 12/M</strain>
    </source>
</reference>
<dbReference type="RefSeq" id="WP_202905706.1">
    <property type="nucleotide sequence ID" value="NZ_FNCA01000001.1"/>
</dbReference>
<dbReference type="CDD" id="cd13142">
    <property type="entry name" value="MATE_like_12"/>
    <property type="match status" value="1"/>
</dbReference>